<dbReference type="PROSITE" id="PS51352">
    <property type="entry name" value="THIOREDOXIN_2"/>
    <property type="match status" value="1"/>
</dbReference>
<dbReference type="AlphaFoldDB" id="A0A9W6MU58"/>
<dbReference type="InterPro" id="IPR003782">
    <property type="entry name" value="SCO1/SenC"/>
</dbReference>
<feature type="binding site" evidence="3">
    <location>
        <position position="162"/>
    </location>
    <ligand>
        <name>Cu cation</name>
        <dbReference type="ChEBI" id="CHEBI:23378"/>
    </ligand>
</feature>
<dbReference type="CDD" id="cd02968">
    <property type="entry name" value="SCO"/>
    <property type="match status" value="1"/>
</dbReference>
<dbReference type="GO" id="GO:0046872">
    <property type="term" value="F:metal ion binding"/>
    <property type="evidence" value="ECO:0007669"/>
    <property type="project" value="UniProtKB-KW"/>
</dbReference>
<dbReference type="InterPro" id="IPR036249">
    <property type="entry name" value="Thioredoxin-like_sf"/>
</dbReference>
<proteinExistence type="inferred from homology"/>
<dbReference type="SUPFAM" id="SSF52833">
    <property type="entry name" value="Thioredoxin-like"/>
    <property type="match status" value="1"/>
</dbReference>
<evidence type="ECO:0000313" key="7">
    <source>
        <dbReference type="Proteomes" id="UP001143372"/>
    </source>
</evidence>
<dbReference type="Gene3D" id="3.40.30.10">
    <property type="entry name" value="Glutaredoxin"/>
    <property type="match status" value="1"/>
</dbReference>
<keyword evidence="2 3" id="KW-0186">Copper</keyword>
<evidence type="ECO:0000256" key="1">
    <source>
        <dbReference type="ARBA" id="ARBA00010996"/>
    </source>
</evidence>
<keyword evidence="7" id="KW-1185">Reference proteome</keyword>
<gene>
    <name evidence="6" type="ORF">GCM10008179_06970</name>
</gene>
<feature type="domain" description="Thioredoxin" evidence="5">
    <location>
        <begin position="36"/>
        <end position="196"/>
    </location>
</feature>
<feature type="binding site" evidence="3">
    <location>
        <position position="74"/>
    </location>
    <ligand>
        <name>Cu cation</name>
        <dbReference type="ChEBI" id="CHEBI:23378"/>
    </ligand>
</feature>
<evidence type="ECO:0000256" key="2">
    <source>
        <dbReference type="ARBA" id="ARBA00023008"/>
    </source>
</evidence>
<dbReference type="Proteomes" id="UP001143372">
    <property type="component" value="Unassembled WGS sequence"/>
</dbReference>
<evidence type="ECO:0000256" key="3">
    <source>
        <dbReference type="PIRSR" id="PIRSR603782-1"/>
    </source>
</evidence>
<name>A0A9W6MU58_9HYPH</name>
<sequence>MSSRTAFIAGAFVFVLGAAGLAAALFQLQGAGQTATQASSVGGPFTLVDQDGATVTEAALKGKPHIVFFGFTHCPDICPTALFDITQVLDAMGPDASKAGALFVTVDPGRDTPEAMKAYLSAFSPLIHGLTGTQEQVDAMVKAYKVYAKKQPLEGGDYTMDHTAVVYLMDKNGAFVAPLNLKRPPQEVAEEVRSYT</sequence>
<evidence type="ECO:0000259" key="5">
    <source>
        <dbReference type="PROSITE" id="PS51352"/>
    </source>
</evidence>
<dbReference type="FunFam" id="3.40.30.10:FF:000013">
    <property type="entry name" value="Blast:Protein SCO1 homolog, mitochondrial"/>
    <property type="match status" value="1"/>
</dbReference>
<dbReference type="Pfam" id="PF02630">
    <property type="entry name" value="SCO1-SenC"/>
    <property type="match status" value="1"/>
</dbReference>
<reference evidence="6" key="1">
    <citation type="journal article" date="2014" name="Int. J. Syst. Evol. Microbiol.">
        <title>Complete genome sequence of Corynebacterium casei LMG S-19264T (=DSM 44701T), isolated from a smear-ripened cheese.</title>
        <authorList>
            <consortium name="US DOE Joint Genome Institute (JGI-PGF)"/>
            <person name="Walter F."/>
            <person name="Albersmeier A."/>
            <person name="Kalinowski J."/>
            <person name="Ruckert C."/>
        </authorList>
    </citation>
    <scope>NUCLEOTIDE SEQUENCE</scope>
    <source>
        <strain evidence="6">VKM B-2347</strain>
    </source>
</reference>
<dbReference type="RefSeq" id="WP_271167320.1">
    <property type="nucleotide sequence ID" value="NZ_BSFI01000004.1"/>
</dbReference>
<dbReference type="PANTHER" id="PTHR12151">
    <property type="entry name" value="ELECTRON TRANSPORT PROTIN SCO1/SENC FAMILY MEMBER"/>
    <property type="match status" value="1"/>
</dbReference>
<comment type="similarity">
    <text evidence="1">Belongs to the SCO1/2 family.</text>
</comment>
<feature type="binding site" evidence="3">
    <location>
        <position position="78"/>
    </location>
    <ligand>
        <name>Cu cation</name>
        <dbReference type="ChEBI" id="CHEBI:23378"/>
    </ligand>
</feature>
<accession>A0A9W6MU58</accession>
<reference evidence="6" key="2">
    <citation type="submission" date="2023-01" db="EMBL/GenBank/DDBJ databases">
        <authorList>
            <person name="Sun Q."/>
            <person name="Evtushenko L."/>
        </authorList>
    </citation>
    <scope>NUCLEOTIDE SEQUENCE</scope>
    <source>
        <strain evidence="6">VKM B-2347</strain>
    </source>
</reference>
<organism evidence="6 7">
    <name type="scientific">Hansschlegelia plantiphila</name>
    <dbReference type="NCBI Taxonomy" id="374655"/>
    <lineage>
        <taxon>Bacteria</taxon>
        <taxon>Pseudomonadati</taxon>
        <taxon>Pseudomonadota</taxon>
        <taxon>Alphaproteobacteria</taxon>
        <taxon>Hyphomicrobiales</taxon>
        <taxon>Methylopilaceae</taxon>
        <taxon>Hansschlegelia</taxon>
    </lineage>
</organism>
<comment type="caution">
    <text evidence="6">The sequence shown here is derived from an EMBL/GenBank/DDBJ whole genome shotgun (WGS) entry which is preliminary data.</text>
</comment>
<feature type="disulfide bond" description="Redox-active" evidence="4">
    <location>
        <begin position="74"/>
        <end position="78"/>
    </location>
</feature>
<dbReference type="PANTHER" id="PTHR12151:SF25">
    <property type="entry name" value="LINALOOL DEHYDRATASE_ISOMERASE DOMAIN-CONTAINING PROTEIN"/>
    <property type="match status" value="1"/>
</dbReference>
<evidence type="ECO:0000313" key="6">
    <source>
        <dbReference type="EMBL" id="GLK67059.1"/>
    </source>
</evidence>
<evidence type="ECO:0000256" key="4">
    <source>
        <dbReference type="PIRSR" id="PIRSR603782-2"/>
    </source>
</evidence>
<keyword evidence="3" id="KW-0479">Metal-binding</keyword>
<dbReference type="EMBL" id="BSFI01000004">
    <property type="protein sequence ID" value="GLK67059.1"/>
    <property type="molecule type" value="Genomic_DNA"/>
</dbReference>
<dbReference type="InterPro" id="IPR013766">
    <property type="entry name" value="Thioredoxin_domain"/>
</dbReference>
<protein>
    <submittedName>
        <fullName evidence="6">Copper-binding protein</fullName>
    </submittedName>
</protein>
<keyword evidence="4" id="KW-1015">Disulfide bond</keyword>